<protein>
    <recommendedName>
        <fullName evidence="3">Ribosome biogenesis protein SLX9</fullName>
    </recommendedName>
</protein>
<comment type="similarity">
    <text evidence="2">Belongs to the SLX9 family.</text>
</comment>
<comment type="subcellular location">
    <subcellularLocation>
        <location evidence="1">Nucleus</location>
        <location evidence="1">Nucleolus</location>
    </subcellularLocation>
</comment>
<dbReference type="STRING" id="93625.A0A409XF54"/>
<feature type="region of interest" description="Disordered" evidence="5">
    <location>
        <begin position="1"/>
        <end position="149"/>
    </location>
</feature>
<name>A0A409XF54_PSICY</name>
<reference evidence="6 7" key="1">
    <citation type="journal article" date="2018" name="Evol. Lett.">
        <title>Horizontal gene cluster transfer increased hallucinogenic mushroom diversity.</title>
        <authorList>
            <person name="Reynolds H.T."/>
            <person name="Vijayakumar V."/>
            <person name="Gluck-Thaler E."/>
            <person name="Korotkin H.B."/>
            <person name="Matheny P.B."/>
            <person name="Slot J.C."/>
        </authorList>
    </citation>
    <scope>NUCLEOTIDE SEQUENCE [LARGE SCALE GENOMIC DNA]</scope>
    <source>
        <strain evidence="6 7">2631</strain>
    </source>
</reference>
<proteinExistence type="inferred from homology"/>
<evidence type="ECO:0000256" key="4">
    <source>
        <dbReference type="ARBA" id="ARBA00023242"/>
    </source>
</evidence>
<evidence type="ECO:0000256" key="1">
    <source>
        <dbReference type="ARBA" id="ARBA00004604"/>
    </source>
</evidence>
<dbReference type="OrthoDB" id="18703at2759"/>
<dbReference type="GO" id="GO:0030686">
    <property type="term" value="C:90S preribosome"/>
    <property type="evidence" value="ECO:0007669"/>
    <property type="project" value="InterPro"/>
</dbReference>
<dbReference type="Pfam" id="PF15341">
    <property type="entry name" value="SLX9"/>
    <property type="match status" value="1"/>
</dbReference>
<dbReference type="EMBL" id="NHYD01001887">
    <property type="protein sequence ID" value="PPQ89402.1"/>
    <property type="molecule type" value="Genomic_DNA"/>
</dbReference>
<dbReference type="GO" id="GO:0000462">
    <property type="term" value="P:maturation of SSU-rRNA from tricistronic rRNA transcript (SSU-rRNA, 5.8S rRNA, LSU-rRNA)"/>
    <property type="evidence" value="ECO:0007669"/>
    <property type="project" value="InterPro"/>
</dbReference>
<dbReference type="Proteomes" id="UP000283269">
    <property type="component" value="Unassembled WGS sequence"/>
</dbReference>
<dbReference type="FunCoup" id="A0A409XF54">
    <property type="interactions" value="36"/>
</dbReference>
<dbReference type="InParanoid" id="A0A409XF54"/>
<dbReference type="GO" id="GO:0030688">
    <property type="term" value="C:preribosome, small subunit precursor"/>
    <property type="evidence" value="ECO:0007669"/>
    <property type="project" value="InterPro"/>
</dbReference>
<feature type="compositionally biased region" description="Basic residues" evidence="5">
    <location>
        <begin position="1"/>
        <end position="15"/>
    </location>
</feature>
<evidence type="ECO:0000256" key="3">
    <source>
        <dbReference type="ARBA" id="ARBA00021321"/>
    </source>
</evidence>
<dbReference type="GO" id="GO:0005730">
    <property type="term" value="C:nucleolus"/>
    <property type="evidence" value="ECO:0007669"/>
    <property type="project" value="UniProtKB-SubCell"/>
</dbReference>
<dbReference type="AlphaFoldDB" id="A0A409XF54"/>
<accession>A0A409XF54</accession>
<gene>
    <name evidence="6" type="ORF">CVT25_002220</name>
</gene>
<evidence type="ECO:0000256" key="5">
    <source>
        <dbReference type="SAM" id="MobiDB-lite"/>
    </source>
</evidence>
<evidence type="ECO:0000256" key="2">
    <source>
        <dbReference type="ARBA" id="ARBA00011022"/>
    </source>
</evidence>
<keyword evidence="4" id="KW-0539">Nucleus</keyword>
<dbReference type="InterPro" id="IPR028160">
    <property type="entry name" value="Slx9-like"/>
</dbReference>
<evidence type="ECO:0000313" key="6">
    <source>
        <dbReference type="EMBL" id="PPQ89402.1"/>
    </source>
</evidence>
<keyword evidence="7" id="KW-1185">Reference proteome</keyword>
<comment type="caution">
    <text evidence="6">The sequence shown here is derived from an EMBL/GenBank/DDBJ whole genome shotgun (WGS) entry which is preliminary data.</text>
</comment>
<sequence length="216" mass="24119">MPKAPRTRQGKHHTSAKLPQVPIADANHDLPSLNFTGAAEAEDASRESPELMIQQSKKAKQIEKREAFLQKLEPSINQASKSHERRRKRKAKEQLTGGLEDLQSALASLNEETVQKDEPMSTTAGTSHVEKTSKPAVKPGTIGKSASSTLSKAQRKRVLYVIFFYYPVSSRFTAQTRELERLRHPLILSNSAYSSNPFHTIRTHAQNTLLTHGNEK</sequence>
<evidence type="ECO:0000313" key="7">
    <source>
        <dbReference type="Proteomes" id="UP000283269"/>
    </source>
</evidence>
<organism evidence="6 7">
    <name type="scientific">Psilocybe cyanescens</name>
    <dbReference type="NCBI Taxonomy" id="93625"/>
    <lineage>
        <taxon>Eukaryota</taxon>
        <taxon>Fungi</taxon>
        <taxon>Dikarya</taxon>
        <taxon>Basidiomycota</taxon>
        <taxon>Agaricomycotina</taxon>
        <taxon>Agaricomycetes</taxon>
        <taxon>Agaricomycetidae</taxon>
        <taxon>Agaricales</taxon>
        <taxon>Agaricineae</taxon>
        <taxon>Strophariaceae</taxon>
        <taxon>Psilocybe</taxon>
    </lineage>
</organism>